<dbReference type="EC" id="3.5.1.2" evidence="2"/>
<protein>
    <recommendedName>
        <fullName evidence="2">glutaminase</fullName>
        <ecNumber evidence="2">3.5.1.2</ecNumber>
    </recommendedName>
</protein>
<accession>A0ABU7AHN7</accession>
<reference evidence="5 6" key="1">
    <citation type="submission" date="2021-07" db="EMBL/GenBank/DDBJ databases">
        <authorList>
            <person name="Palmer J.M."/>
        </authorList>
    </citation>
    <scope>NUCLEOTIDE SEQUENCE [LARGE SCALE GENOMIC DNA]</scope>
    <source>
        <strain evidence="5 6">AT_MEX2019</strain>
        <tissue evidence="5">Muscle</tissue>
    </source>
</reference>
<dbReference type="PANTHER" id="PTHR12544">
    <property type="entry name" value="GLUTAMINASE"/>
    <property type="match status" value="1"/>
</dbReference>
<evidence type="ECO:0000256" key="1">
    <source>
        <dbReference type="ARBA" id="ARBA00011076"/>
    </source>
</evidence>
<keyword evidence="3" id="KW-0378">Hydrolase</keyword>
<proteinExistence type="inferred from homology"/>
<dbReference type="PANTHER" id="PTHR12544:SF33">
    <property type="entry name" value="GLUTAMINASE LIVER ISOFORM, MITOCHONDRIAL"/>
    <property type="match status" value="1"/>
</dbReference>
<evidence type="ECO:0000256" key="3">
    <source>
        <dbReference type="ARBA" id="ARBA00022801"/>
    </source>
</evidence>
<evidence type="ECO:0000256" key="2">
    <source>
        <dbReference type="ARBA" id="ARBA00012918"/>
    </source>
</evidence>
<organism evidence="5 6">
    <name type="scientific">Ataeniobius toweri</name>
    <dbReference type="NCBI Taxonomy" id="208326"/>
    <lineage>
        <taxon>Eukaryota</taxon>
        <taxon>Metazoa</taxon>
        <taxon>Chordata</taxon>
        <taxon>Craniata</taxon>
        <taxon>Vertebrata</taxon>
        <taxon>Euteleostomi</taxon>
        <taxon>Actinopterygii</taxon>
        <taxon>Neopterygii</taxon>
        <taxon>Teleostei</taxon>
        <taxon>Neoteleostei</taxon>
        <taxon>Acanthomorphata</taxon>
        <taxon>Ovalentaria</taxon>
        <taxon>Atherinomorphae</taxon>
        <taxon>Cyprinodontiformes</taxon>
        <taxon>Goodeidae</taxon>
        <taxon>Ataeniobius</taxon>
    </lineage>
</organism>
<dbReference type="Pfam" id="PF04960">
    <property type="entry name" value="Glutaminase"/>
    <property type="match status" value="1"/>
</dbReference>
<evidence type="ECO:0000313" key="6">
    <source>
        <dbReference type="Proteomes" id="UP001345963"/>
    </source>
</evidence>
<comment type="catalytic activity">
    <reaction evidence="4">
        <text>L-glutamine + H2O = L-glutamate + NH4(+)</text>
        <dbReference type="Rhea" id="RHEA:15889"/>
        <dbReference type="ChEBI" id="CHEBI:15377"/>
        <dbReference type="ChEBI" id="CHEBI:28938"/>
        <dbReference type="ChEBI" id="CHEBI:29985"/>
        <dbReference type="ChEBI" id="CHEBI:58359"/>
        <dbReference type="EC" id="3.5.1.2"/>
    </reaction>
</comment>
<dbReference type="SUPFAM" id="SSF56601">
    <property type="entry name" value="beta-lactamase/transpeptidase-like"/>
    <property type="match status" value="1"/>
</dbReference>
<sequence length="76" mass="8655">MCFTFRCVGGNIVLLIHAFRKMFIIPEFDVFAQKINEIYKIAQVQSDGKVADYIPQLAKFSPKLWGVSLCTVDGQR</sequence>
<dbReference type="Proteomes" id="UP001345963">
    <property type="component" value="Unassembled WGS sequence"/>
</dbReference>
<name>A0ABU7AHN7_9TELE</name>
<comment type="similarity">
    <text evidence="1">Belongs to the glutaminase family.</text>
</comment>
<evidence type="ECO:0000313" key="5">
    <source>
        <dbReference type="EMBL" id="MED6237682.1"/>
    </source>
</evidence>
<dbReference type="InterPro" id="IPR015868">
    <property type="entry name" value="Glutaminase"/>
</dbReference>
<dbReference type="EMBL" id="JAHUTI010018631">
    <property type="protein sequence ID" value="MED6237682.1"/>
    <property type="molecule type" value="Genomic_DNA"/>
</dbReference>
<dbReference type="InterPro" id="IPR012338">
    <property type="entry name" value="Beta-lactam/transpept-like"/>
</dbReference>
<evidence type="ECO:0000256" key="4">
    <source>
        <dbReference type="ARBA" id="ARBA00049534"/>
    </source>
</evidence>
<dbReference type="Gene3D" id="3.40.710.10">
    <property type="entry name" value="DD-peptidase/beta-lactamase superfamily"/>
    <property type="match status" value="1"/>
</dbReference>
<gene>
    <name evidence="5" type="ORF">ATANTOWER_031401</name>
</gene>
<keyword evidence="6" id="KW-1185">Reference proteome</keyword>
<comment type="caution">
    <text evidence="5">The sequence shown here is derived from an EMBL/GenBank/DDBJ whole genome shotgun (WGS) entry which is preliminary data.</text>
</comment>